<dbReference type="STRING" id="13370.A0A448YT12"/>
<accession>A0A448YT12</accession>
<dbReference type="GO" id="GO:0046872">
    <property type="term" value="F:metal ion binding"/>
    <property type="evidence" value="ECO:0007669"/>
    <property type="project" value="UniProtKB-KW"/>
</dbReference>
<sequence>MDTFLETMEDKLDYLERYIMTDSYDSTTKNSVLPSPQLLETWTAIRNSMAKNHEKGLHPLSQLVEGAEDQSKDTTTAAVIPSFNPPISPHYSRILDRLQQLDAKLDAFEESYSIMPKNPQETLKDLRSLLYNYEKAMVAGSHRLLHFYELPFQWRENKFIVFGYRFSKSHTAAFKSIVEVHNETANIWSHLLGAVLMIYLALFHYPSTQVYALTSTADHFVTFIFFAAATKCLLFSVIWHTYANISTLHLRQKFACFDYTGITVLIIASIITTEHIALRDFPVLRWGYVIFSFLTGVAGVAFSWSPQFDKPGFRPVRILFFISLAALGATAFITSCFKKGLFYSFDLYSPLLASFVWYLTGVVFYGSLIPERWRSDVVIDELKICDETILELDRSGKLEEYLDKEPEKTKHYGKFLSLWWVDYIFSSHNIWHMFVVMGILGHYYATLRMFKTIL</sequence>
<feature type="transmembrane region" description="Helical" evidence="6">
    <location>
        <begin position="347"/>
        <end position="368"/>
    </location>
</feature>
<keyword evidence="3 6" id="KW-1133">Transmembrane helix</keyword>
<keyword evidence="4 6" id="KW-0472">Membrane</keyword>
<dbReference type="InParanoid" id="A0A448YT12"/>
<evidence type="ECO:0000256" key="6">
    <source>
        <dbReference type="SAM" id="Phobius"/>
    </source>
</evidence>
<evidence type="ECO:0000313" key="8">
    <source>
        <dbReference type="Proteomes" id="UP000290900"/>
    </source>
</evidence>
<name>A0A448YT12_BRENA</name>
<dbReference type="GO" id="GO:0016020">
    <property type="term" value="C:membrane"/>
    <property type="evidence" value="ECO:0007669"/>
    <property type="project" value="UniProtKB-SubCell"/>
</dbReference>
<dbReference type="AlphaFoldDB" id="A0A448YT12"/>
<feature type="transmembrane region" description="Helical" evidence="6">
    <location>
        <begin position="259"/>
        <end position="278"/>
    </location>
</feature>
<dbReference type="OrthoDB" id="5585746at2759"/>
<evidence type="ECO:0000313" key="7">
    <source>
        <dbReference type="EMBL" id="VEU24043.1"/>
    </source>
</evidence>
<dbReference type="Pfam" id="PF03006">
    <property type="entry name" value="HlyIII"/>
    <property type="match status" value="1"/>
</dbReference>
<dbReference type="GO" id="GO:0038023">
    <property type="term" value="F:signaling receptor activity"/>
    <property type="evidence" value="ECO:0007669"/>
    <property type="project" value="TreeGrafter"/>
</dbReference>
<gene>
    <name evidence="7" type="ORF">BRENAR_LOCUS4772</name>
</gene>
<dbReference type="GO" id="GO:0006882">
    <property type="term" value="P:intracellular zinc ion homeostasis"/>
    <property type="evidence" value="ECO:0007669"/>
    <property type="project" value="TreeGrafter"/>
</dbReference>
<keyword evidence="8" id="KW-1185">Reference proteome</keyword>
<protein>
    <submittedName>
        <fullName evidence="7">DEKNAAC105289</fullName>
    </submittedName>
</protein>
<keyword evidence="2 6" id="KW-0812">Transmembrane</keyword>
<evidence type="ECO:0000256" key="3">
    <source>
        <dbReference type="ARBA" id="ARBA00022989"/>
    </source>
</evidence>
<dbReference type="PANTHER" id="PTHR20855">
    <property type="entry name" value="ADIPOR/PROGESTIN RECEPTOR-RELATED"/>
    <property type="match status" value="1"/>
</dbReference>
<feature type="transmembrane region" description="Helical" evidence="6">
    <location>
        <begin position="217"/>
        <end position="239"/>
    </location>
</feature>
<feature type="transmembrane region" description="Helical" evidence="6">
    <location>
        <begin position="285"/>
        <end position="304"/>
    </location>
</feature>
<feature type="binding site" evidence="5">
    <location>
        <position position="240"/>
    </location>
    <ligand>
        <name>Zn(2+)</name>
        <dbReference type="ChEBI" id="CHEBI:29105"/>
    </ligand>
</feature>
<organism evidence="7 8">
    <name type="scientific">Brettanomyces naardenensis</name>
    <name type="common">Yeast</name>
    <dbReference type="NCBI Taxonomy" id="13370"/>
    <lineage>
        <taxon>Eukaryota</taxon>
        <taxon>Fungi</taxon>
        <taxon>Dikarya</taxon>
        <taxon>Ascomycota</taxon>
        <taxon>Saccharomycotina</taxon>
        <taxon>Pichiomycetes</taxon>
        <taxon>Pichiales</taxon>
        <taxon>Pichiaceae</taxon>
        <taxon>Brettanomyces</taxon>
    </lineage>
</organism>
<evidence type="ECO:0000256" key="5">
    <source>
        <dbReference type="PIRSR" id="PIRSR604254-1"/>
    </source>
</evidence>
<dbReference type="PANTHER" id="PTHR20855:SF97">
    <property type="entry name" value="ADIPOR-LIKE RECEPTOR IZH3-RELATED"/>
    <property type="match status" value="1"/>
</dbReference>
<keyword evidence="5" id="KW-0479">Metal-binding</keyword>
<feature type="transmembrane region" description="Helical" evidence="6">
    <location>
        <begin position="187"/>
        <end position="205"/>
    </location>
</feature>
<evidence type="ECO:0000256" key="2">
    <source>
        <dbReference type="ARBA" id="ARBA00022692"/>
    </source>
</evidence>
<feature type="transmembrane region" description="Helical" evidence="6">
    <location>
        <begin position="316"/>
        <end position="335"/>
    </location>
</feature>
<reference evidence="7 8" key="1">
    <citation type="submission" date="2018-12" db="EMBL/GenBank/DDBJ databases">
        <authorList>
            <person name="Tiukova I."/>
            <person name="Dainat J."/>
        </authorList>
    </citation>
    <scope>NUCLEOTIDE SEQUENCE [LARGE SCALE GENOMIC DNA]</scope>
</reference>
<evidence type="ECO:0000256" key="1">
    <source>
        <dbReference type="ARBA" id="ARBA00004141"/>
    </source>
</evidence>
<comment type="subcellular location">
    <subcellularLocation>
        <location evidence="1">Membrane</location>
        <topology evidence="1">Multi-pass membrane protein</topology>
    </subcellularLocation>
</comment>
<evidence type="ECO:0000256" key="4">
    <source>
        <dbReference type="ARBA" id="ARBA00023136"/>
    </source>
</evidence>
<proteinExistence type="predicted"/>
<dbReference type="Proteomes" id="UP000290900">
    <property type="component" value="Unassembled WGS sequence"/>
</dbReference>
<dbReference type="EMBL" id="CAACVR010000067">
    <property type="protein sequence ID" value="VEU24043.1"/>
    <property type="molecule type" value="Genomic_DNA"/>
</dbReference>
<keyword evidence="5" id="KW-0862">Zinc</keyword>
<dbReference type="InterPro" id="IPR004254">
    <property type="entry name" value="AdipoR/HlyIII-related"/>
</dbReference>
<dbReference type="FunCoup" id="A0A448YT12">
    <property type="interactions" value="32"/>
</dbReference>